<gene>
    <name evidence="1" type="ORF">ZHD862_LOCUS37602</name>
</gene>
<dbReference type="Proteomes" id="UP000663864">
    <property type="component" value="Unassembled WGS sequence"/>
</dbReference>
<protein>
    <submittedName>
        <fullName evidence="1">Uncharacterized protein</fullName>
    </submittedName>
</protein>
<evidence type="ECO:0000313" key="2">
    <source>
        <dbReference type="Proteomes" id="UP000663864"/>
    </source>
</evidence>
<name>A0A815TN74_9BILA</name>
<organism evidence="1 2">
    <name type="scientific">Rotaria sordida</name>
    <dbReference type="NCBI Taxonomy" id="392033"/>
    <lineage>
        <taxon>Eukaryota</taxon>
        <taxon>Metazoa</taxon>
        <taxon>Spiralia</taxon>
        <taxon>Gnathifera</taxon>
        <taxon>Rotifera</taxon>
        <taxon>Eurotatoria</taxon>
        <taxon>Bdelloidea</taxon>
        <taxon>Philodinida</taxon>
        <taxon>Philodinidae</taxon>
        <taxon>Rotaria</taxon>
    </lineage>
</organism>
<dbReference type="AlphaFoldDB" id="A0A815TN74"/>
<accession>A0A815TN74</accession>
<reference evidence="1" key="1">
    <citation type="submission" date="2021-02" db="EMBL/GenBank/DDBJ databases">
        <authorList>
            <person name="Nowell W R."/>
        </authorList>
    </citation>
    <scope>NUCLEOTIDE SEQUENCE</scope>
</reference>
<sequence>MASNKVDVDADDISVISVATNCTTKSTVSNFTTSSDILICDNIVDEISQVLELDFDEQRNEIISDILRNGRQVLVKYQSVLIPEVYSAEINNFNDDSITATAHLSEVTPLLKLIKQYVYQRWETACANEPTVWEFINKLKAENNDHFEAVLRRTAEYGTTYTKSSSILAVVLQLLFQGIDDDCLRNESVFVNLWNSVTSGGLHECNNFATYIPEDDLKEQLHDPDSPLFLALRMYYHEKIPHLFKEYKIPNSKQNLHKLAADNVTQNGWLAGIQSVKGKIPPVKYEPLLQAIKTMVTSSVSEPPKLLSVSTVAATSTLVDKLSSDTSSLGKVQEI</sequence>
<proteinExistence type="predicted"/>
<comment type="caution">
    <text evidence="1">The sequence shown here is derived from an EMBL/GenBank/DDBJ whole genome shotgun (WGS) entry which is preliminary data.</text>
</comment>
<dbReference type="EMBL" id="CAJNOT010007304">
    <property type="protein sequence ID" value="CAF1504414.1"/>
    <property type="molecule type" value="Genomic_DNA"/>
</dbReference>
<evidence type="ECO:0000313" key="1">
    <source>
        <dbReference type="EMBL" id="CAF1504414.1"/>
    </source>
</evidence>